<dbReference type="SUPFAM" id="SSF161098">
    <property type="entry name" value="MetI-like"/>
    <property type="match status" value="1"/>
</dbReference>
<comment type="caution">
    <text evidence="9">The sequence shown here is derived from an EMBL/GenBank/DDBJ whole genome shotgun (WGS) entry which is preliminary data.</text>
</comment>
<evidence type="ECO:0000256" key="2">
    <source>
        <dbReference type="ARBA" id="ARBA00022448"/>
    </source>
</evidence>
<evidence type="ECO:0000256" key="1">
    <source>
        <dbReference type="ARBA" id="ARBA00004651"/>
    </source>
</evidence>
<proteinExistence type="inferred from homology"/>
<feature type="domain" description="ABC transmembrane type-1" evidence="8">
    <location>
        <begin position="80"/>
        <end position="270"/>
    </location>
</feature>
<comment type="similarity">
    <text evidence="7">Belongs to the binding-protein-dependent transport system permease family.</text>
</comment>
<dbReference type="Gene3D" id="1.10.3720.10">
    <property type="entry name" value="MetI-like"/>
    <property type="match status" value="1"/>
</dbReference>
<accession>A0ABR8Q2Y5</accession>
<feature type="transmembrane region" description="Helical" evidence="7">
    <location>
        <begin position="117"/>
        <end position="136"/>
    </location>
</feature>
<evidence type="ECO:0000256" key="7">
    <source>
        <dbReference type="RuleBase" id="RU363032"/>
    </source>
</evidence>
<evidence type="ECO:0000259" key="8">
    <source>
        <dbReference type="PROSITE" id="PS50928"/>
    </source>
</evidence>
<dbReference type="PANTHER" id="PTHR43744">
    <property type="entry name" value="ABC TRANSPORTER PERMEASE PROTEIN MG189-RELATED-RELATED"/>
    <property type="match status" value="1"/>
</dbReference>
<evidence type="ECO:0000256" key="5">
    <source>
        <dbReference type="ARBA" id="ARBA00022989"/>
    </source>
</evidence>
<feature type="transmembrane region" description="Helical" evidence="7">
    <location>
        <begin position="148"/>
        <end position="167"/>
    </location>
</feature>
<reference evidence="9 10" key="1">
    <citation type="submission" date="2020-08" db="EMBL/GenBank/DDBJ databases">
        <title>A Genomic Blueprint of the Chicken Gut Microbiome.</title>
        <authorList>
            <person name="Gilroy R."/>
            <person name="Ravi A."/>
            <person name="Getino M."/>
            <person name="Pursley I."/>
            <person name="Horton D.L."/>
            <person name="Alikhan N.-F."/>
            <person name="Baker D."/>
            <person name="Gharbi K."/>
            <person name="Hall N."/>
            <person name="Watson M."/>
            <person name="Adriaenssens E.M."/>
            <person name="Foster-Nyarko E."/>
            <person name="Jarju S."/>
            <person name="Secka A."/>
            <person name="Antonio M."/>
            <person name="Oren A."/>
            <person name="Chaudhuri R."/>
            <person name="La Ragione R.M."/>
            <person name="Hildebrand F."/>
            <person name="Pallen M.J."/>
        </authorList>
    </citation>
    <scope>NUCLEOTIDE SEQUENCE [LARGE SCALE GENOMIC DNA]</scope>
    <source>
        <strain evidence="9 10">Sa3CUN1</strain>
    </source>
</reference>
<dbReference type="EMBL" id="JACSQZ010000015">
    <property type="protein sequence ID" value="MBD7914694.1"/>
    <property type="molecule type" value="Genomic_DNA"/>
</dbReference>
<keyword evidence="10" id="KW-1185">Reference proteome</keyword>
<dbReference type="RefSeq" id="WP_191749460.1">
    <property type="nucleotide sequence ID" value="NZ_JACSQZ010000015.1"/>
</dbReference>
<evidence type="ECO:0000313" key="10">
    <source>
        <dbReference type="Proteomes" id="UP000640335"/>
    </source>
</evidence>
<evidence type="ECO:0000256" key="3">
    <source>
        <dbReference type="ARBA" id="ARBA00022475"/>
    </source>
</evidence>
<dbReference type="InterPro" id="IPR000515">
    <property type="entry name" value="MetI-like"/>
</dbReference>
<dbReference type="CDD" id="cd06261">
    <property type="entry name" value="TM_PBP2"/>
    <property type="match status" value="1"/>
</dbReference>
<gene>
    <name evidence="9" type="ORF">H9660_06010</name>
</gene>
<keyword evidence="5 7" id="KW-1133">Transmembrane helix</keyword>
<name>A0ABR8Q2Y5_9CLOT</name>
<evidence type="ECO:0000256" key="6">
    <source>
        <dbReference type="ARBA" id="ARBA00023136"/>
    </source>
</evidence>
<comment type="subcellular location">
    <subcellularLocation>
        <location evidence="1 7">Cell membrane</location>
        <topology evidence="1 7">Multi-pass membrane protein</topology>
    </subcellularLocation>
</comment>
<dbReference type="InterPro" id="IPR035906">
    <property type="entry name" value="MetI-like_sf"/>
</dbReference>
<dbReference type="PANTHER" id="PTHR43744:SF3">
    <property type="entry name" value="LACTOSE TRANSPORT SYSTEM PERMEASE PROTEIN LACG"/>
    <property type="match status" value="1"/>
</dbReference>
<sequence length="284" mass="31837">MSDIDVRKSKVRQIAWSITKYASCILAALIFILPILTIFLASFKEYDEFYTTSKLSIPHNLLNFSNYTKAFIDGGMLRGFMNTAFIMVISLTGAILMGAMVAFVLQRFDFKLKKAILLIYLFPMFLPMVTTQVATFQIVSKLGLYNTIWAPIILYLGADVMSIYIMMQFMESIPIANDEAAMLDGASYIYIFNRLILPLLKPAIATIIILRGVGIYNDFYTPFLYAPAQELGTVATSLYKFIGPYGGQWNVIAAGVILIMIPTAIVFLLLQKYIYNGFVDGAVK</sequence>
<feature type="transmembrane region" description="Helical" evidence="7">
    <location>
        <begin position="188"/>
        <end position="210"/>
    </location>
</feature>
<evidence type="ECO:0000256" key="4">
    <source>
        <dbReference type="ARBA" id="ARBA00022692"/>
    </source>
</evidence>
<keyword evidence="3" id="KW-1003">Cell membrane</keyword>
<evidence type="ECO:0000313" key="9">
    <source>
        <dbReference type="EMBL" id="MBD7914694.1"/>
    </source>
</evidence>
<keyword evidence="2 7" id="KW-0813">Transport</keyword>
<dbReference type="Pfam" id="PF00528">
    <property type="entry name" value="BPD_transp_1"/>
    <property type="match status" value="1"/>
</dbReference>
<keyword evidence="4 7" id="KW-0812">Transmembrane</keyword>
<protein>
    <submittedName>
        <fullName evidence="9">Carbohydrate ABC transporter permease</fullName>
    </submittedName>
</protein>
<feature type="transmembrane region" description="Helical" evidence="7">
    <location>
        <begin position="249"/>
        <end position="270"/>
    </location>
</feature>
<organism evidence="9 10">
    <name type="scientific">Clostridium gallinarum</name>
    <dbReference type="NCBI Taxonomy" id="2762246"/>
    <lineage>
        <taxon>Bacteria</taxon>
        <taxon>Bacillati</taxon>
        <taxon>Bacillota</taxon>
        <taxon>Clostridia</taxon>
        <taxon>Eubacteriales</taxon>
        <taxon>Clostridiaceae</taxon>
        <taxon>Clostridium</taxon>
    </lineage>
</organism>
<dbReference type="PROSITE" id="PS50928">
    <property type="entry name" value="ABC_TM1"/>
    <property type="match status" value="1"/>
</dbReference>
<feature type="transmembrane region" description="Helical" evidence="7">
    <location>
        <begin position="84"/>
        <end position="105"/>
    </location>
</feature>
<keyword evidence="6 7" id="KW-0472">Membrane</keyword>
<dbReference type="Proteomes" id="UP000640335">
    <property type="component" value="Unassembled WGS sequence"/>
</dbReference>
<feature type="transmembrane region" description="Helical" evidence="7">
    <location>
        <begin position="21"/>
        <end position="43"/>
    </location>
</feature>